<evidence type="ECO:0000256" key="1">
    <source>
        <dbReference type="SAM" id="MobiDB-lite"/>
    </source>
</evidence>
<evidence type="ECO:0000313" key="2">
    <source>
        <dbReference type="EMBL" id="XCC63439.1"/>
    </source>
</evidence>
<dbReference type="Gene3D" id="2.40.50.140">
    <property type="entry name" value="Nucleic acid-binding proteins"/>
    <property type="match status" value="1"/>
</dbReference>
<feature type="compositionally biased region" description="Acidic residues" evidence="1">
    <location>
        <begin position="168"/>
        <end position="181"/>
    </location>
</feature>
<proteinExistence type="predicted"/>
<dbReference type="SUPFAM" id="SSF50249">
    <property type="entry name" value="Nucleic acid-binding proteins"/>
    <property type="match status" value="1"/>
</dbReference>
<protein>
    <submittedName>
        <fullName evidence="2">DUF2815 family protein</fullName>
    </submittedName>
</protein>
<accession>A0AAU8AC81</accession>
<gene>
    <name evidence="2" type="ORF">PUP29_05860</name>
</gene>
<reference evidence="2" key="1">
    <citation type="submission" date="2023-02" db="EMBL/GenBank/DDBJ databases">
        <title>Gut commensal Christensenella minuta modulates host metabolism via a new class of secondary bile acids.</title>
        <authorList>
            <person name="Liu C."/>
        </authorList>
    </citation>
    <scope>NUCLEOTIDE SEQUENCE</scope>
    <source>
        <strain evidence="2">CA70</strain>
    </source>
</reference>
<dbReference type="RefSeq" id="WP_353424004.1">
    <property type="nucleotide sequence ID" value="NZ_CP117826.1"/>
</dbReference>
<dbReference type="EMBL" id="CP117826">
    <property type="protein sequence ID" value="XCC63439.1"/>
    <property type="molecule type" value="Genomic_DNA"/>
</dbReference>
<dbReference type="Pfam" id="PF10991">
    <property type="entry name" value="Enc34_ssDNA-bd"/>
    <property type="match status" value="1"/>
</dbReference>
<dbReference type="InterPro" id="IPR012340">
    <property type="entry name" value="NA-bd_OB-fold"/>
</dbReference>
<sequence>MENATKVITGKDTRFSYAHVFRPHAISDGQEPKYSVCLLIPKEDKTTIAKIKRAIEAAKEAGKSKWGGKIPANLKTPLRDGDEEKPDQEEYAGCYFINANANQKPGIVDAGLNEIIDPSEFYSGCYGRASINFFAYNAAGNRGIGCGLNNLQKLRDGEPLSGRTRPEDDFEVEEDEDLLEL</sequence>
<dbReference type="AlphaFoldDB" id="A0AAU8AC81"/>
<dbReference type="InterPro" id="IPR022595">
    <property type="entry name" value="Enc34_ssDNA-bd"/>
</dbReference>
<organism evidence="2">
    <name type="scientific">Christensenella massiliensis</name>
    <dbReference type="NCBI Taxonomy" id="1805714"/>
    <lineage>
        <taxon>Bacteria</taxon>
        <taxon>Bacillati</taxon>
        <taxon>Bacillota</taxon>
        <taxon>Clostridia</taxon>
        <taxon>Christensenellales</taxon>
        <taxon>Christensenellaceae</taxon>
        <taxon>Christensenella</taxon>
    </lineage>
</organism>
<feature type="region of interest" description="Disordered" evidence="1">
    <location>
        <begin position="155"/>
        <end position="181"/>
    </location>
</feature>
<name>A0AAU8AC81_9FIRM</name>